<dbReference type="RefSeq" id="WP_154573698.1">
    <property type="nucleotide sequence ID" value="NZ_VUMZ01000002.1"/>
</dbReference>
<sequence length="222" mass="26374">MEQMHCPSAERAVEQVDRCLDEMLDEFDDGSLLSEYVYRVSLRREECLELLSGNREILKSPQLLGNWLKERIWEYPEEYIIKMSGALSKITEYMTTIPQERQFSLKDTQAEQALKNIFFQYDWIIREMMDELKRAHPDFHPASEYALKYDLSYDEAESLKIYMWKNQSKTETEKKEFLAQWFSDVKGEHLSEAELSDIIVSFGNASLPDYEETMRKVKAFRE</sequence>
<dbReference type="EMBL" id="VUMZ01000002">
    <property type="protein sequence ID" value="MST51209.1"/>
    <property type="molecule type" value="Genomic_DNA"/>
</dbReference>
<organism evidence="1 2">
    <name type="scientific">Hornefia butyriciproducens</name>
    <dbReference type="NCBI Taxonomy" id="2652293"/>
    <lineage>
        <taxon>Bacteria</taxon>
        <taxon>Bacillati</taxon>
        <taxon>Bacillota</taxon>
        <taxon>Clostridia</taxon>
        <taxon>Peptostreptococcales</taxon>
        <taxon>Anaerovoracaceae</taxon>
        <taxon>Hornefia</taxon>
    </lineage>
</organism>
<proteinExistence type="predicted"/>
<comment type="caution">
    <text evidence="1">The sequence shown here is derived from an EMBL/GenBank/DDBJ whole genome shotgun (WGS) entry which is preliminary data.</text>
</comment>
<name>A0A6L5Y3C8_9FIRM</name>
<evidence type="ECO:0000313" key="1">
    <source>
        <dbReference type="EMBL" id="MST51209.1"/>
    </source>
</evidence>
<reference evidence="1 2" key="1">
    <citation type="submission" date="2019-08" db="EMBL/GenBank/DDBJ databases">
        <title>In-depth cultivation of the pig gut microbiome towards novel bacterial diversity and tailored functional studies.</title>
        <authorList>
            <person name="Wylensek D."/>
            <person name="Hitch T.C.A."/>
            <person name="Clavel T."/>
        </authorList>
    </citation>
    <scope>NUCLEOTIDE SEQUENCE [LARGE SCALE GENOMIC DNA]</scope>
    <source>
        <strain evidence="1 2">WCA-MUC-591-APC-3H</strain>
    </source>
</reference>
<keyword evidence="2" id="KW-1185">Reference proteome</keyword>
<dbReference type="AlphaFoldDB" id="A0A6L5Y3C8"/>
<protein>
    <submittedName>
        <fullName evidence="1">Uncharacterized protein</fullName>
    </submittedName>
</protein>
<accession>A0A6L5Y3C8</accession>
<gene>
    <name evidence="1" type="ORF">FYJ64_02550</name>
</gene>
<evidence type="ECO:0000313" key="2">
    <source>
        <dbReference type="Proteomes" id="UP000474676"/>
    </source>
</evidence>
<dbReference type="GeneID" id="303114193"/>
<dbReference type="Proteomes" id="UP000474676">
    <property type="component" value="Unassembled WGS sequence"/>
</dbReference>